<name>A0A937ALW0_9BACT</name>
<dbReference type="AlphaFoldDB" id="A0A937ALW0"/>
<gene>
    <name evidence="1" type="ORF">JKP34_07490</name>
</gene>
<dbReference type="InterPro" id="IPR018673">
    <property type="entry name" value="DUF2141"/>
</dbReference>
<comment type="caution">
    <text evidence="1">The sequence shown here is derived from an EMBL/GenBank/DDBJ whole genome shotgun (WGS) entry which is preliminary data.</text>
</comment>
<proteinExistence type="predicted"/>
<dbReference type="Proteomes" id="UP000642920">
    <property type="component" value="Unassembled WGS sequence"/>
</dbReference>
<dbReference type="Pfam" id="PF09912">
    <property type="entry name" value="DUF2141"/>
    <property type="match status" value="1"/>
</dbReference>
<keyword evidence="2" id="KW-1185">Reference proteome</keyword>
<evidence type="ECO:0000313" key="1">
    <source>
        <dbReference type="EMBL" id="MBL0765087.1"/>
    </source>
</evidence>
<accession>A0A937ALW0</accession>
<dbReference type="RefSeq" id="WP_201919390.1">
    <property type="nucleotide sequence ID" value="NZ_JAERQG010000002.1"/>
</dbReference>
<protein>
    <submittedName>
        <fullName evidence="1">DUF2141 domain-containing protein</fullName>
    </submittedName>
</protein>
<dbReference type="EMBL" id="JAERQG010000002">
    <property type="protein sequence ID" value="MBL0765087.1"/>
    <property type="molecule type" value="Genomic_DNA"/>
</dbReference>
<organism evidence="1 2">
    <name type="scientific">Marivirga atlantica</name>
    <dbReference type="NCBI Taxonomy" id="1548457"/>
    <lineage>
        <taxon>Bacteria</taxon>
        <taxon>Pseudomonadati</taxon>
        <taxon>Bacteroidota</taxon>
        <taxon>Cytophagia</taxon>
        <taxon>Cytophagales</taxon>
        <taxon>Marivirgaceae</taxon>
        <taxon>Marivirga</taxon>
    </lineage>
</organism>
<reference evidence="1" key="1">
    <citation type="submission" date="2021-01" db="EMBL/GenBank/DDBJ databases">
        <title>Marivirga sp. nov., isolated from intertidal surface sediments.</title>
        <authorList>
            <person name="Zhang M."/>
        </authorList>
    </citation>
    <scope>NUCLEOTIDE SEQUENCE</scope>
    <source>
        <strain evidence="1">SM1354</strain>
    </source>
</reference>
<sequence>MKRLVLVFTLIFCASFLPEIKAQDQNGNITVLIGPLRNSKGHLLISLFNSADKFPDDASGAVKSKKVKVDKTNQKIIFDNVPFGEYAIVFLHDENDSGDMDTNMMGIPQEGYGASNNAVNTFSAPKYKEAKFRLSSANTTQSLKVYY</sequence>
<evidence type="ECO:0000313" key="2">
    <source>
        <dbReference type="Proteomes" id="UP000642920"/>
    </source>
</evidence>